<dbReference type="InterPro" id="IPR016035">
    <property type="entry name" value="Acyl_Trfase/lysoPLipase"/>
</dbReference>
<keyword evidence="5" id="KW-1185">Reference proteome</keyword>
<dbReference type="EMBL" id="LT629750">
    <property type="protein sequence ID" value="SDT34976.1"/>
    <property type="molecule type" value="Genomic_DNA"/>
</dbReference>
<dbReference type="Gene3D" id="3.40.1090.10">
    <property type="entry name" value="Cytosolic phospholipase A2 catalytic domain"/>
    <property type="match status" value="1"/>
</dbReference>
<feature type="region of interest" description="Disordered" evidence="2">
    <location>
        <begin position="393"/>
        <end position="429"/>
    </location>
</feature>
<proteinExistence type="predicted"/>
<feature type="domain" description="PNPLA" evidence="3">
    <location>
        <begin position="12"/>
        <end position="283"/>
    </location>
</feature>
<evidence type="ECO:0000313" key="4">
    <source>
        <dbReference type="EMBL" id="SDT34976.1"/>
    </source>
</evidence>
<dbReference type="AlphaFoldDB" id="A0A1H1ZP19"/>
<sequence length="429" mass="49272">MADQKPIKRAITLGGGGPAAGLHIGVLEALQSHRDIKFDVWSLSCIGAWVGIVYNQWDDKKVRNKAERTYQFFKDGVFRDDEGYERFPINKVFGTDWRSNIDAFNDFVTEPDNYKDFRWQPYKMMDSFQESMAILSDHIPGRGKKFRKLDEGDINGWILNQVMAPNPFVRFLTSMMYLSDVKGLSRINYPNSEFMKEIDFEYLFENKEGETRPSIFHNAWNLDKQELAFFSNKPMQSKFYQGDINASTLCACSALPFVEGTVKIGDDTYCEGALVDTVNFESLLEEHPDLDEIWVSRIVDSKQIRKPENLHDALANLCQLFAATVGEDDVKLFKYHVKCDTPHKWAGTVVEIHVPGHINFNWNHGNLNEGRKLGKAAAQQAIAAYQEHLKAQKAKPHKGPHFINENPEEDPNWQRMKDKYLRDQSSTAK</sequence>
<dbReference type="Proteomes" id="UP000243904">
    <property type="component" value="Chromosome I"/>
</dbReference>
<accession>A0A1H1ZP19</accession>
<reference evidence="5" key="1">
    <citation type="submission" date="2016-10" db="EMBL/GenBank/DDBJ databases">
        <authorList>
            <person name="Varghese N."/>
            <person name="Submissions S."/>
        </authorList>
    </citation>
    <scope>NUCLEOTIDE SEQUENCE [LARGE SCALE GENOMIC DNA]</scope>
    <source>
        <strain evidence="5">GAS369</strain>
    </source>
</reference>
<evidence type="ECO:0000256" key="2">
    <source>
        <dbReference type="SAM" id="MobiDB-lite"/>
    </source>
</evidence>
<dbReference type="InterPro" id="IPR002641">
    <property type="entry name" value="PNPLA_dom"/>
</dbReference>
<name>A0A1H1ZP19_9BRAD</name>
<dbReference type="RefSeq" id="WP_146689582.1">
    <property type="nucleotide sequence ID" value="NZ_LT629750.1"/>
</dbReference>
<dbReference type="GO" id="GO:0006629">
    <property type="term" value="P:lipid metabolic process"/>
    <property type="evidence" value="ECO:0007669"/>
    <property type="project" value="UniProtKB-KW"/>
</dbReference>
<evidence type="ECO:0000256" key="1">
    <source>
        <dbReference type="ARBA" id="ARBA00023098"/>
    </source>
</evidence>
<dbReference type="Pfam" id="PF01734">
    <property type="entry name" value="Patatin"/>
    <property type="match status" value="1"/>
</dbReference>
<evidence type="ECO:0000259" key="3">
    <source>
        <dbReference type="Pfam" id="PF01734"/>
    </source>
</evidence>
<organism evidence="4 5">
    <name type="scientific">Bradyrhizobium canariense</name>
    <dbReference type="NCBI Taxonomy" id="255045"/>
    <lineage>
        <taxon>Bacteria</taxon>
        <taxon>Pseudomonadati</taxon>
        <taxon>Pseudomonadota</taxon>
        <taxon>Alphaproteobacteria</taxon>
        <taxon>Hyphomicrobiales</taxon>
        <taxon>Nitrobacteraceae</taxon>
        <taxon>Bradyrhizobium</taxon>
    </lineage>
</organism>
<protein>
    <submittedName>
        <fullName evidence="4">Patatin-like phospholipase</fullName>
    </submittedName>
</protein>
<gene>
    <name evidence="4" type="ORF">SAMN05444158_5550</name>
</gene>
<keyword evidence="1" id="KW-0443">Lipid metabolism</keyword>
<dbReference type="SUPFAM" id="SSF52151">
    <property type="entry name" value="FabD/lysophospholipase-like"/>
    <property type="match status" value="1"/>
</dbReference>
<evidence type="ECO:0000313" key="5">
    <source>
        <dbReference type="Proteomes" id="UP000243904"/>
    </source>
</evidence>